<sequence>MTQVADLIRRGVPTECAGRFVLDAEEWHAMVAALSRSDLPLLGLWSDGMQAHALFMEGTRPLMASIAVTDGRYLALSPVRAGASAPERIMHDLWGIEAMGATGSAPWLDQGRWPVTWPLRDRPPPAPAPPDGVEFTDDATMVRAGGTVLGHGPAEGDFNAPFHLRLGLPGERIMQVQPRMGYAHRGLCARMRGATVAQAARLVARIDATATVAHQQAFAGALAAAGGKQAGEMRDADLFVGELGRIATHLDTLAVAAELLADGRCAMLAATLLERVRQACGDMCGSRLLFDVLPPAGAGERALSIPPELLAELRNGCRVLQRLFWRPRGMAMQARGRGILSADIARYWGIAGCVGRAGGAESDLRPYVSRPPRGWPEGYPTMAGDVAVRLALRLHEVETAVEMLSTLDPMPRLTVPMPGDDHGSGEGIGCVEGPAGPVWHWLRVENGRVAAWCCGDPSLSLFQALPQVLSGAVYEDVPLILASLGLSAASADL</sequence>
<name>A0A2V4RRT3_9PROT</name>
<dbReference type="Gene3D" id="1.10.645.10">
    <property type="entry name" value="Cytochrome-c3 Hydrogenase, chain B"/>
    <property type="match status" value="1"/>
</dbReference>
<dbReference type="PANTHER" id="PTHR43485">
    <property type="entry name" value="HYDROGENASE-4 COMPONENT G"/>
    <property type="match status" value="1"/>
</dbReference>
<proteinExistence type="predicted"/>
<evidence type="ECO:0000313" key="1">
    <source>
        <dbReference type="EMBL" id="PYD71441.1"/>
    </source>
</evidence>
<dbReference type="InterPro" id="IPR037232">
    <property type="entry name" value="NADH_quin_OxRdtase_su_C/D-like"/>
</dbReference>
<dbReference type="SUPFAM" id="SSF56762">
    <property type="entry name" value="HydB/Nqo4-like"/>
    <property type="match status" value="1"/>
</dbReference>
<dbReference type="InterPro" id="IPR052197">
    <property type="entry name" value="ComplexI_49kDa-like"/>
</dbReference>
<organism evidence="1 2">
    <name type="scientific">Komagataeibacter swingsii</name>
    <dbReference type="NCBI Taxonomy" id="215220"/>
    <lineage>
        <taxon>Bacteria</taxon>
        <taxon>Pseudomonadati</taxon>
        <taxon>Pseudomonadota</taxon>
        <taxon>Alphaproteobacteria</taxon>
        <taxon>Acetobacterales</taxon>
        <taxon>Acetobacteraceae</taxon>
        <taxon>Komagataeibacter</taxon>
    </lineage>
</organism>
<dbReference type="InterPro" id="IPR029014">
    <property type="entry name" value="NiFe-Hase_large"/>
</dbReference>
<gene>
    <name evidence="1" type="ORF">CFR76_00995</name>
</gene>
<dbReference type="PANTHER" id="PTHR43485:SF1">
    <property type="entry name" value="FORMATE HYDROGENLYASE SUBUNIT 5-RELATED"/>
    <property type="match status" value="1"/>
</dbReference>
<dbReference type="SUPFAM" id="SSF143243">
    <property type="entry name" value="Nqo5-like"/>
    <property type="match status" value="1"/>
</dbReference>
<accession>A0A2V4RRT3</accession>
<keyword evidence="2" id="KW-1185">Reference proteome</keyword>
<evidence type="ECO:0000313" key="2">
    <source>
        <dbReference type="Proteomes" id="UP000247371"/>
    </source>
</evidence>
<protein>
    <submittedName>
        <fullName evidence="1">NADH-quinone oxidoreductase</fullName>
    </submittedName>
</protein>
<dbReference type="AlphaFoldDB" id="A0A2V4RRT3"/>
<dbReference type="EMBL" id="NKUB01000001">
    <property type="protein sequence ID" value="PYD71441.1"/>
    <property type="molecule type" value="Genomic_DNA"/>
</dbReference>
<comment type="caution">
    <text evidence="1">The sequence shown here is derived from an EMBL/GenBank/DDBJ whole genome shotgun (WGS) entry which is preliminary data.</text>
</comment>
<reference evidence="1 2" key="1">
    <citation type="submission" date="2017-07" db="EMBL/GenBank/DDBJ databases">
        <title>A draft genome sequence of Komagataeibacter swingsii LMG 22125.</title>
        <authorList>
            <person name="Skraban J."/>
            <person name="Cleenwerck I."/>
            <person name="Vandamme P."/>
            <person name="Trcek J."/>
        </authorList>
    </citation>
    <scope>NUCLEOTIDE SEQUENCE [LARGE SCALE GENOMIC DNA]</scope>
    <source>
        <strain evidence="1 2">LMG 22125</strain>
    </source>
</reference>
<dbReference type="Proteomes" id="UP000247371">
    <property type="component" value="Unassembled WGS sequence"/>
</dbReference>